<dbReference type="GO" id="GO:0005730">
    <property type="term" value="C:nucleolus"/>
    <property type="evidence" value="ECO:0007669"/>
    <property type="project" value="UniProtKB-SubCell"/>
</dbReference>
<evidence type="ECO:0000313" key="6">
    <source>
        <dbReference type="EMBL" id="KAK7492611.1"/>
    </source>
</evidence>
<dbReference type="SUPFAM" id="SSF50978">
    <property type="entry name" value="WD40 repeat-like"/>
    <property type="match status" value="1"/>
</dbReference>
<name>A0ABD0KZF0_9CAEN</name>
<proteinExistence type="predicted"/>
<evidence type="ECO:0000256" key="2">
    <source>
        <dbReference type="ARBA" id="ARBA00022574"/>
    </source>
</evidence>
<dbReference type="PROSITE" id="PS50082">
    <property type="entry name" value="WD_REPEATS_2"/>
    <property type="match status" value="1"/>
</dbReference>
<evidence type="ECO:0000256" key="4">
    <source>
        <dbReference type="ARBA" id="ARBA00023242"/>
    </source>
</evidence>
<protein>
    <submittedName>
        <fullName evidence="6">Uncharacterized protein</fullName>
    </submittedName>
</protein>
<organism evidence="6 7">
    <name type="scientific">Batillaria attramentaria</name>
    <dbReference type="NCBI Taxonomy" id="370345"/>
    <lineage>
        <taxon>Eukaryota</taxon>
        <taxon>Metazoa</taxon>
        <taxon>Spiralia</taxon>
        <taxon>Lophotrochozoa</taxon>
        <taxon>Mollusca</taxon>
        <taxon>Gastropoda</taxon>
        <taxon>Caenogastropoda</taxon>
        <taxon>Sorbeoconcha</taxon>
        <taxon>Cerithioidea</taxon>
        <taxon>Batillariidae</taxon>
        <taxon>Batillaria</taxon>
    </lineage>
</organism>
<dbReference type="PANTHER" id="PTHR19924">
    <property type="entry name" value="UTP15 U3 SMALL NUCLEOLAR RNA-ASSOCIATED PROTEIN 15 FAMILY MEMBER"/>
    <property type="match status" value="1"/>
</dbReference>
<keyword evidence="2 5" id="KW-0853">WD repeat</keyword>
<evidence type="ECO:0000256" key="3">
    <source>
        <dbReference type="ARBA" id="ARBA00022737"/>
    </source>
</evidence>
<evidence type="ECO:0000256" key="5">
    <source>
        <dbReference type="PROSITE-ProRule" id="PRU00221"/>
    </source>
</evidence>
<comment type="caution">
    <text evidence="6">The sequence shown here is derived from an EMBL/GenBank/DDBJ whole genome shotgun (WGS) entry which is preliminary data.</text>
</comment>
<reference evidence="6 7" key="1">
    <citation type="journal article" date="2023" name="Sci. Data">
        <title>Genome assembly of the Korean intertidal mud-creeper Batillaria attramentaria.</title>
        <authorList>
            <person name="Patra A.K."/>
            <person name="Ho P.T."/>
            <person name="Jun S."/>
            <person name="Lee S.J."/>
            <person name="Kim Y."/>
            <person name="Won Y.J."/>
        </authorList>
    </citation>
    <scope>NUCLEOTIDE SEQUENCE [LARGE SCALE GENOMIC DNA]</scope>
    <source>
        <strain evidence="6">Wonlab-2016</strain>
    </source>
</reference>
<keyword evidence="3" id="KW-0677">Repeat</keyword>
<dbReference type="AlphaFoldDB" id="A0ABD0KZF0"/>
<accession>A0ABD0KZF0</accession>
<dbReference type="PROSITE" id="PS00678">
    <property type="entry name" value="WD_REPEATS_1"/>
    <property type="match status" value="1"/>
</dbReference>
<keyword evidence="4" id="KW-0539">Nucleus</keyword>
<dbReference type="Gene3D" id="2.130.10.10">
    <property type="entry name" value="YVTN repeat-like/Quinoprotein amine dehydrogenase"/>
    <property type="match status" value="2"/>
</dbReference>
<sequence>MATSFKRTPLLNPLAKFGEKSTADTAYWKNLDVQIYSSRSNQILRTLSRFKEVAHSGSFRSDGKLLVAGSDEPVVRLFEPNTRSLLRVFNGHTGPVNVTKFLSDNLRVMSGSNDKTVRVWDIATEKELSIYNEHQDYVRCGVACKSSPDIFLTGSYDHTAKLFDARTGESVLTVEHGHPVESTLLFPSGGIFMTAGLFQWVALLKEAALVPVGSCSPLLSLVFGGREWFSRDAVLQEVFDTSRNPVPGVCPSLFQRAANCAQGVHVYPFTFLLNPIWGGEKYHADIADVSQCFTSTALSRCLCGSPVSTEQTRFLLAETFVRRTGREECVRTLESVRGECRRDGGQLIGGICRQMETLLKTGCPNVEEHVLVSDAHWPVGAMCLDKLDSDTVF</sequence>
<dbReference type="SMART" id="SM00320">
    <property type="entry name" value="WD40"/>
    <property type="match status" value="3"/>
</dbReference>
<dbReference type="Proteomes" id="UP001519460">
    <property type="component" value="Unassembled WGS sequence"/>
</dbReference>
<evidence type="ECO:0000313" key="7">
    <source>
        <dbReference type="Proteomes" id="UP001519460"/>
    </source>
</evidence>
<dbReference type="PROSITE" id="PS50294">
    <property type="entry name" value="WD_REPEATS_REGION"/>
    <property type="match status" value="1"/>
</dbReference>
<dbReference type="InterPro" id="IPR001680">
    <property type="entry name" value="WD40_rpt"/>
</dbReference>
<feature type="repeat" description="WD" evidence="5">
    <location>
        <begin position="89"/>
        <end position="130"/>
    </location>
</feature>
<comment type="subcellular location">
    <subcellularLocation>
        <location evidence="1">Nucleus</location>
        <location evidence="1">Nucleolus</location>
    </subcellularLocation>
</comment>
<evidence type="ECO:0000256" key="1">
    <source>
        <dbReference type="ARBA" id="ARBA00004604"/>
    </source>
</evidence>
<keyword evidence="7" id="KW-1185">Reference proteome</keyword>
<dbReference type="Pfam" id="PF00400">
    <property type="entry name" value="WD40"/>
    <property type="match status" value="2"/>
</dbReference>
<dbReference type="InterPro" id="IPR019775">
    <property type="entry name" value="WD40_repeat_CS"/>
</dbReference>
<dbReference type="InterPro" id="IPR015943">
    <property type="entry name" value="WD40/YVTN_repeat-like_dom_sf"/>
</dbReference>
<dbReference type="InterPro" id="IPR036322">
    <property type="entry name" value="WD40_repeat_dom_sf"/>
</dbReference>
<dbReference type="PANTHER" id="PTHR19924:SF26">
    <property type="entry name" value="U3 SMALL NUCLEOLAR RNA-ASSOCIATED PROTEIN 15 HOMOLOG"/>
    <property type="match status" value="1"/>
</dbReference>
<dbReference type="EMBL" id="JACVVK020000101">
    <property type="protein sequence ID" value="KAK7492611.1"/>
    <property type="molecule type" value="Genomic_DNA"/>
</dbReference>
<gene>
    <name evidence="6" type="ORF">BaRGS_00016090</name>
</gene>